<dbReference type="GO" id="GO:0000455">
    <property type="term" value="P:enzyme-directed rRNA pseudouridine synthesis"/>
    <property type="evidence" value="ECO:0007669"/>
    <property type="project" value="TreeGrafter"/>
</dbReference>
<dbReference type="Gene3D" id="3.10.290.10">
    <property type="entry name" value="RNA-binding S4 domain"/>
    <property type="match status" value="1"/>
</dbReference>
<dbReference type="InterPro" id="IPR006145">
    <property type="entry name" value="PsdUridine_synth_RsuA/RluA"/>
</dbReference>
<proteinExistence type="inferred from homology"/>
<dbReference type="InterPro" id="IPR036986">
    <property type="entry name" value="S4_RNA-bd_sf"/>
</dbReference>
<dbReference type="SUPFAM" id="SSF55120">
    <property type="entry name" value="Pseudouridine synthase"/>
    <property type="match status" value="1"/>
</dbReference>
<evidence type="ECO:0000256" key="1">
    <source>
        <dbReference type="ARBA" id="ARBA00010876"/>
    </source>
</evidence>
<reference evidence="4" key="1">
    <citation type="submission" date="2018-05" db="EMBL/GenBank/DDBJ databases">
        <authorList>
            <person name="Lanie J.A."/>
            <person name="Ng W.-L."/>
            <person name="Kazmierczak K.M."/>
            <person name="Andrzejewski T.M."/>
            <person name="Davidsen T.M."/>
            <person name="Wayne K.J."/>
            <person name="Tettelin H."/>
            <person name="Glass J.I."/>
            <person name="Rusch D."/>
            <person name="Podicherti R."/>
            <person name="Tsui H.-C.T."/>
            <person name="Winkler M.E."/>
        </authorList>
    </citation>
    <scope>NUCLEOTIDE SEQUENCE</scope>
</reference>
<dbReference type="InterPro" id="IPR050188">
    <property type="entry name" value="RluA_PseudoU_synthase"/>
</dbReference>
<dbReference type="GO" id="GO:0009982">
    <property type="term" value="F:pseudouridine synthase activity"/>
    <property type="evidence" value="ECO:0007669"/>
    <property type="project" value="InterPro"/>
</dbReference>
<sequence length="304" mass="33406">VEFTQPKSRLDSFLQKKFPDASRSTFQRLIASGDIRVNGQPVKASHHPHAGEEITIHWPKPEPMAAEPEAMELDILLEDDRLLVLNKPAGIVVHPAAGHARGTLVNALLHHCDGELSGIGGVARPGIVHRLDKDTSGCLVVAKNDATHQALSSQFAGRKTRKIYHAIVCGRVPKTQGTIKEPIARHPVHRKKMAVVKSGRDAETRYQALEELNEATHIEAELHTGRTHQIRVHFQHLDCPLAGDPVYGGRTARKLVDSTGYAVPRQMLHAQSLTFIHPQSGKIITAEAPLPADFLDALSFLQLR</sequence>
<name>A0A382MCK2_9ZZZZ</name>
<accession>A0A382MCK2</accession>
<dbReference type="InterPro" id="IPR020103">
    <property type="entry name" value="PsdUridine_synth_cat_dom_sf"/>
</dbReference>
<dbReference type="SMART" id="SM00363">
    <property type="entry name" value="S4"/>
    <property type="match status" value="1"/>
</dbReference>
<dbReference type="PANTHER" id="PTHR21600:SF44">
    <property type="entry name" value="RIBOSOMAL LARGE SUBUNIT PSEUDOURIDINE SYNTHASE D"/>
    <property type="match status" value="1"/>
</dbReference>
<dbReference type="InterPro" id="IPR006224">
    <property type="entry name" value="PsdUridine_synth_RluA-like_CS"/>
</dbReference>
<dbReference type="InterPro" id="IPR002942">
    <property type="entry name" value="S4_RNA-bd"/>
</dbReference>
<dbReference type="PANTHER" id="PTHR21600">
    <property type="entry name" value="MITOCHONDRIAL RNA PSEUDOURIDINE SYNTHASE"/>
    <property type="match status" value="1"/>
</dbReference>
<evidence type="ECO:0000313" key="4">
    <source>
        <dbReference type="EMBL" id="SVC45805.1"/>
    </source>
</evidence>
<dbReference type="Gene3D" id="3.30.2350.10">
    <property type="entry name" value="Pseudouridine synthase"/>
    <property type="match status" value="1"/>
</dbReference>
<feature type="non-terminal residue" evidence="4">
    <location>
        <position position="1"/>
    </location>
</feature>
<comment type="similarity">
    <text evidence="1">Belongs to the pseudouridine synthase RluA family.</text>
</comment>
<dbReference type="SUPFAM" id="SSF55174">
    <property type="entry name" value="Alpha-L RNA-binding motif"/>
    <property type="match status" value="1"/>
</dbReference>
<protein>
    <recommendedName>
        <fullName evidence="3">RNA-binding S4 domain-containing protein</fullName>
    </recommendedName>
</protein>
<dbReference type="CDD" id="cd00165">
    <property type="entry name" value="S4"/>
    <property type="match status" value="1"/>
</dbReference>
<evidence type="ECO:0000259" key="3">
    <source>
        <dbReference type="SMART" id="SM00363"/>
    </source>
</evidence>
<dbReference type="NCBIfam" id="TIGR00005">
    <property type="entry name" value="rluA_subfam"/>
    <property type="match status" value="1"/>
</dbReference>
<dbReference type="CDD" id="cd02869">
    <property type="entry name" value="PseudoU_synth_RluA_like"/>
    <property type="match status" value="1"/>
</dbReference>
<evidence type="ECO:0000256" key="2">
    <source>
        <dbReference type="ARBA" id="ARBA00023235"/>
    </source>
</evidence>
<dbReference type="InterPro" id="IPR006225">
    <property type="entry name" value="PsdUridine_synth_RluC/D"/>
</dbReference>
<dbReference type="GO" id="GO:0003723">
    <property type="term" value="F:RNA binding"/>
    <property type="evidence" value="ECO:0007669"/>
    <property type="project" value="InterPro"/>
</dbReference>
<dbReference type="Pfam" id="PF00849">
    <property type="entry name" value="PseudoU_synth_2"/>
    <property type="match status" value="1"/>
</dbReference>
<dbReference type="PROSITE" id="PS01129">
    <property type="entry name" value="PSI_RLU"/>
    <property type="match status" value="1"/>
</dbReference>
<feature type="domain" description="RNA-binding S4" evidence="3">
    <location>
        <begin position="8"/>
        <end position="68"/>
    </location>
</feature>
<dbReference type="PROSITE" id="PS50889">
    <property type="entry name" value="S4"/>
    <property type="match status" value="1"/>
</dbReference>
<organism evidence="4">
    <name type="scientific">marine metagenome</name>
    <dbReference type="NCBI Taxonomy" id="408172"/>
    <lineage>
        <taxon>unclassified sequences</taxon>
        <taxon>metagenomes</taxon>
        <taxon>ecological metagenomes</taxon>
    </lineage>
</organism>
<gene>
    <name evidence="4" type="ORF">METZ01_LOCUS298659</name>
</gene>
<dbReference type="Pfam" id="PF01479">
    <property type="entry name" value="S4"/>
    <property type="match status" value="1"/>
</dbReference>
<dbReference type="AlphaFoldDB" id="A0A382MCK2"/>
<dbReference type="EMBL" id="UINC01092323">
    <property type="protein sequence ID" value="SVC45805.1"/>
    <property type="molecule type" value="Genomic_DNA"/>
</dbReference>
<keyword evidence="2" id="KW-0413">Isomerase</keyword>